<dbReference type="FunFam" id="3.30.260.10:FF:000025">
    <property type="entry name" value="Chaperonin containing TCP1 subunit 2"/>
    <property type="match status" value="1"/>
</dbReference>
<dbReference type="FunFam" id="1.10.560.10:FF:000017">
    <property type="entry name" value="T-complex protein 1 subunit eta"/>
    <property type="match status" value="1"/>
</dbReference>
<dbReference type="InterPro" id="IPR027410">
    <property type="entry name" value="TCP-1-like_intermed_sf"/>
</dbReference>
<dbReference type="InterPro" id="IPR027409">
    <property type="entry name" value="GroEL-like_apical_dom_sf"/>
</dbReference>
<protein>
    <recommendedName>
        <fullName evidence="4">T-complex protein 1 subunit beta</fullName>
    </recommendedName>
    <alternativeName>
        <fullName evidence="10">CCT-beta</fullName>
    </alternativeName>
</protein>
<evidence type="ECO:0000256" key="3">
    <source>
        <dbReference type="ARBA" id="ARBA00011531"/>
    </source>
</evidence>
<evidence type="ECO:0000256" key="8">
    <source>
        <dbReference type="ARBA" id="ARBA00023186"/>
    </source>
</evidence>
<evidence type="ECO:0000256" key="4">
    <source>
        <dbReference type="ARBA" id="ARBA00018961"/>
    </source>
</evidence>
<evidence type="ECO:0000256" key="5">
    <source>
        <dbReference type="ARBA" id="ARBA00022490"/>
    </source>
</evidence>
<dbReference type="PROSITE" id="PS00995">
    <property type="entry name" value="TCP1_3"/>
    <property type="match status" value="1"/>
</dbReference>
<evidence type="ECO:0000256" key="1">
    <source>
        <dbReference type="ARBA" id="ARBA00004496"/>
    </source>
</evidence>
<dbReference type="PANTHER" id="PTHR11353">
    <property type="entry name" value="CHAPERONIN"/>
    <property type="match status" value="1"/>
</dbReference>
<dbReference type="InterPro" id="IPR027413">
    <property type="entry name" value="GROEL-like_equatorial_sf"/>
</dbReference>
<dbReference type="PROSITE" id="PS00751">
    <property type="entry name" value="TCP1_2"/>
    <property type="match status" value="1"/>
</dbReference>
<dbReference type="Gene3D" id="1.10.560.10">
    <property type="entry name" value="GroEL-like equatorial domain"/>
    <property type="match status" value="1"/>
</dbReference>
<evidence type="ECO:0000256" key="9">
    <source>
        <dbReference type="ARBA" id="ARBA00024677"/>
    </source>
</evidence>
<dbReference type="SUPFAM" id="SSF54849">
    <property type="entry name" value="GroEL-intermediate domain like"/>
    <property type="match status" value="1"/>
</dbReference>
<comment type="subcellular location">
    <subcellularLocation>
        <location evidence="1">Cytoplasm</location>
    </subcellularLocation>
</comment>
<dbReference type="GO" id="GO:0016887">
    <property type="term" value="F:ATP hydrolysis activity"/>
    <property type="evidence" value="ECO:0007669"/>
    <property type="project" value="InterPro"/>
</dbReference>
<dbReference type="PROSITE" id="PS00750">
    <property type="entry name" value="TCP1_1"/>
    <property type="match status" value="1"/>
</dbReference>
<sequence length="536" mass="58233">MVSLNPFRILKHEAEEDIGENARMSNFIGAIAIGDLVKSTMGPKGMDKILISMGRGPMDSKIEVTNDGATILKNIGVDNPAAKILVDMSKVQDDEVGDGTTSVTVLAAELLREAEKLVNEKIHPQIIISGWRKATKIAHDALQLASLNHSQNETQFREDLLNIARTTLSSKILSQHKEHFAKLSVDAILRLKGSGNLSAIQILKLKGGCLEDSFLDEGFLLDKKIGQYQPKRVENARILIANTPMDTDKIKIFGSRIKVDSMAKVAELELAEKEKMKDKVNHILAHECNVFINRQLIYNYPEQLFADAGIMAIEHADFDGIERLALVTGGEIMSTFDSAAKVKLGTCKLIEEIMIGENTLLRFSGVALGEACTIVIRGATEQIIDEADRSIHDALCVLSSTIREPFIVYGGGCSEMLMANAVSAEATITPGKEAVAMEAFSKALQSLPTTIADNAGLDSADLIHELRACHALGENSMGLDIEHGTVGCMKAIGITESFVVKKQVLISAVEAAEMILRVDCIIKAAPRKRVEDHGHC</sequence>
<evidence type="ECO:0000256" key="2">
    <source>
        <dbReference type="ARBA" id="ARBA00008020"/>
    </source>
</evidence>
<dbReference type="InterPro" id="IPR017998">
    <property type="entry name" value="Chaperone_TCP-1"/>
</dbReference>
<dbReference type="NCBIfam" id="TIGR02341">
    <property type="entry name" value="chap_CCT_beta"/>
    <property type="match status" value="1"/>
</dbReference>
<dbReference type="Pfam" id="PF00118">
    <property type="entry name" value="Cpn60_TCP1"/>
    <property type="match status" value="1"/>
</dbReference>
<dbReference type="NCBIfam" id="NF041083">
    <property type="entry name" value="thermosome_beta"/>
    <property type="match status" value="1"/>
</dbReference>
<organism evidence="12 13">
    <name type="scientific">Sipha flava</name>
    <name type="common">yellow sugarcane aphid</name>
    <dbReference type="NCBI Taxonomy" id="143950"/>
    <lineage>
        <taxon>Eukaryota</taxon>
        <taxon>Metazoa</taxon>
        <taxon>Ecdysozoa</taxon>
        <taxon>Arthropoda</taxon>
        <taxon>Hexapoda</taxon>
        <taxon>Insecta</taxon>
        <taxon>Pterygota</taxon>
        <taxon>Neoptera</taxon>
        <taxon>Paraneoptera</taxon>
        <taxon>Hemiptera</taxon>
        <taxon>Sternorrhyncha</taxon>
        <taxon>Aphidomorpha</taxon>
        <taxon>Aphidoidea</taxon>
        <taxon>Aphididae</taxon>
        <taxon>Sipha</taxon>
    </lineage>
</organism>
<dbReference type="GO" id="GO:0005524">
    <property type="term" value="F:ATP binding"/>
    <property type="evidence" value="ECO:0007669"/>
    <property type="project" value="UniProtKB-KW"/>
</dbReference>
<evidence type="ECO:0000256" key="10">
    <source>
        <dbReference type="ARBA" id="ARBA00033237"/>
    </source>
</evidence>
<comment type="function">
    <text evidence="9">Molecular chaperone; assists the folding of proteins upon ATP hydrolysis. Known to play a role, in vitro, in the folding of actin and tubulin.</text>
</comment>
<evidence type="ECO:0000256" key="11">
    <source>
        <dbReference type="RuleBase" id="RU004187"/>
    </source>
</evidence>
<dbReference type="SUPFAM" id="SSF48592">
    <property type="entry name" value="GroEL equatorial domain-like"/>
    <property type="match status" value="1"/>
</dbReference>
<dbReference type="AlphaFoldDB" id="A0A8B8GCB4"/>
<dbReference type="InterPro" id="IPR012716">
    <property type="entry name" value="Chap_CCT_beta"/>
</dbReference>
<evidence type="ECO:0000256" key="6">
    <source>
        <dbReference type="ARBA" id="ARBA00022741"/>
    </source>
</evidence>
<keyword evidence="6 11" id="KW-0547">Nucleotide-binding</keyword>
<dbReference type="GO" id="GO:0005832">
    <property type="term" value="C:chaperonin-containing T-complex"/>
    <property type="evidence" value="ECO:0007669"/>
    <property type="project" value="InterPro"/>
</dbReference>
<dbReference type="GeneID" id="112690446"/>
<keyword evidence="8 11" id="KW-0143">Chaperone</keyword>
<dbReference type="OrthoDB" id="10259763at2759"/>
<dbReference type="GO" id="GO:0051082">
    <property type="term" value="F:unfolded protein binding"/>
    <property type="evidence" value="ECO:0007669"/>
    <property type="project" value="InterPro"/>
</dbReference>
<keyword evidence="7 11" id="KW-0067">ATP-binding</keyword>
<gene>
    <name evidence="13" type="primary">LOC112690446</name>
</gene>
<proteinExistence type="inferred from homology"/>
<dbReference type="GO" id="GO:0140662">
    <property type="term" value="F:ATP-dependent protein folding chaperone"/>
    <property type="evidence" value="ECO:0007669"/>
    <property type="project" value="InterPro"/>
</dbReference>
<evidence type="ECO:0000256" key="7">
    <source>
        <dbReference type="ARBA" id="ARBA00022840"/>
    </source>
</evidence>
<name>A0A8B8GCB4_9HEMI</name>
<dbReference type="InterPro" id="IPR053374">
    <property type="entry name" value="TCP-1_chaperonin"/>
</dbReference>
<keyword evidence="5" id="KW-0963">Cytoplasm</keyword>
<comment type="subunit">
    <text evidence="3">Heterooligomeric complex of about 850 to 900 kDa that forms two stacked rings, 12 to 16 nm in diameter.</text>
</comment>
<dbReference type="Gene3D" id="3.30.260.10">
    <property type="entry name" value="TCP-1-like chaperonin intermediate domain"/>
    <property type="match status" value="1"/>
</dbReference>
<accession>A0A8B8GCB4</accession>
<dbReference type="Gene3D" id="3.50.7.10">
    <property type="entry name" value="GroEL"/>
    <property type="match status" value="1"/>
</dbReference>
<dbReference type="SUPFAM" id="SSF52029">
    <property type="entry name" value="GroEL apical domain-like"/>
    <property type="match status" value="1"/>
</dbReference>
<dbReference type="FunFam" id="1.10.560.10:FF:000045">
    <property type="entry name" value="T-complex protein 1 subunit eta"/>
    <property type="match status" value="1"/>
</dbReference>
<reference evidence="13" key="1">
    <citation type="submission" date="2025-08" db="UniProtKB">
        <authorList>
            <consortium name="RefSeq"/>
        </authorList>
    </citation>
    <scope>IDENTIFICATION</scope>
    <source>
        <tissue evidence="13">Whole body</tissue>
    </source>
</reference>
<dbReference type="Proteomes" id="UP000694846">
    <property type="component" value="Unplaced"/>
</dbReference>
<evidence type="ECO:0000313" key="12">
    <source>
        <dbReference type="Proteomes" id="UP000694846"/>
    </source>
</evidence>
<dbReference type="PRINTS" id="PR00304">
    <property type="entry name" value="TCOMPLEXTCP1"/>
</dbReference>
<dbReference type="FunFam" id="3.50.7.10:FF:000002">
    <property type="entry name" value="T-complex protein 1 subunit beta"/>
    <property type="match status" value="1"/>
</dbReference>
<keyword evidence="12" id="KW-1185">Reference proteome</keyword>
<evidence type="ECO:0000313" key="13">
    <source>
        <dbReference type="RefSeq" id="XP_025420246.1"/>
    </source>
</evidence>
<dbReference type="InterPro" id="IPR002194">
    <property type="entry name" value="Chaperonin_TCP-1_CS"/>
</dbReference>
<dbReference type="RefSeq" id="XP_025420246.1">
    <property type="nucleotide sequence ID" value="XM_025564461.1"/>
</dbReference>
<dbReference type="InterPro" id="IPR002423">
    <property type="entry name" value="Cpn60/GroEL/TCP-1"/>
</dbReference>
<comment type="similarity">
    <text evidence="2 11">Belongs to the TCP-1 chaperonin family.</text>
</comment>
<dbReference type="CDD" id="cd03336">
    <property type="entry name" value="TCP1_beta"/>
    <property type="match status" value="1"/>
</dbReference>